<protein>
    <submittedName>
        <fullName evidence="1">Uncharacterized protein</fullName>
    </submittedName>
</protein>
<name>X1PU96_9ZZZZ</name>
<feature type="non-terminal residue" evidence="1">
    <location>
        <position position="67"/>
    </location>
</feature>
<dbReference type="EMBL" id="BARW01000116">
    <property type="protein sequence ID" value="GAI59802.1"/>
    <property type="molecule type" value="Genomic_DNA"/>
</dbReference>
<sequence length="67" mass="8556">MSERSKRTKHHMPKWMWNMQIKDLNRSTKEFYAYLCIFGPNTNWQWNCRLAKKFHVDRRTIQRWLRR</sequence>
<proteinExistence type="predicted"/>
<evidence type="ECO:0000313" key="1">
    <source>
        <dbReference type="EMBL" id="GAI59802.1"/>
    </source>
</evidence>
<comment type="caution">
    <text evidence="1">The sequence shown here is derived from an EMBL/GenBank/DDBJ whole genome shotgun (WGS) entry which is preliminary data.</text>
</comment>
<organism evidence="1">
    <name type="scientific">marine sediment metagenome</name>
    <dbReference type="NCBI Taxonomy" id="412755"/>
    <lineage>
        <taxon>unclassified sequences</taxon>
        <taxon>metagenomes</taxon>
        <taxon>ecological metagenomes</taxon>
    </lineage>
</organism>
<reference evidence="1" key="1">
    <citation type="journal article" date="2014" name="Front. Microbiol.">
        <title>High frequency of phylogenetically diverse reductive dehalogenase-homologous genes in deep subseafloor sedimentary metagenomes.</title>
        <authorList>
            <person name="Kawai M."/>
            <person name="Futagami T."/>
            <person name="Toyoda A."/>
            <person name="Takaki Y."/>
            <person name="Nishi S."/>
            <person name="Hori S."/>
            <person name="Arai W."/>
            <person name="Tsubouchi T."/>
            <person name="Morono Y."/>
            <person name="Uchiyama I."/>
            <person name="Ito T."/>
            <person name="Fujiyama A."/>
            <person name="Inagaki F."/>
            <person name="Takami H."/>
        </authorList>
    </citation>
    <scope>NUCLEOTIDE SEQUENCE</scope>
    <source>
        <strain evidence="1">Expedition CK06-06</strain>
    </source>
</reference>
<gene>
    <name evidence="1" type="ORF">S12H4_00762</name>
</gene>
<accession>X1PU96</accession>
<dbReference type="AlphaFoldDB" id="X1PU96"/>